<dbReference type="AlphaFoldDB" id="D3ASN0"/>
<dbReference type="PANTHER" id="PTHR38429:SF1">
    <property type="entry name" value="SEPTATION PROTEIN SPOVG-RELATED"/>
    <property type="match status" value="1"/>
</dbReference>
<evidence type="ECO:0000256" key="2">
    <source>
        <dbReference type="ARBA" id="ARBA00023210"/>
    </source>
</evidence>
<dbReference type="PANTHER" id="PTHR38429">
    <property type="entry name" value="SEPTATION PROTEIN SPOVG-RELATED"/>
    <property type="match status" value="1"/>
</dbReference>
<keyword evidence="2" id="KW-0717">Septation</keyword>
<gene>
    <name evidence="4" type="ORF">CLOSTHATH_06638</name>
</gene>
<dbReference type="SUPFAM" id="SSF160537">
    <property type="entry name" value="SpoVG-like"/>
    <property type="match status" value="2"/>
</dbReference>
<keyword evidence="1" id="KW-0132">Cell division</keyword>
<evidence type="ECO:0000256" key="3">
    <source>
        <dbReference type="ARBA" id="ARBA00023306"/>
    </source>
</evidence>
<dbReference type="Pfam" id="PF04026">
    <property type="entry name" value="SpoVG"/>
    <property type="match status" value="2"/>
</dbReference>
<comment type="caution">
    <text evidence="4">The sequence shown here is derived from an EMBL/GenBank/DDBJ whole genome shotgun (WGS) entry which is preliminary data.</text>
</comment>
<proteinExistence type="predicted"/>
<evidence type="ECO:0000256" key="1">
    <source>
        <dbReference type="ARBA" id="ARBA00022618"/>
    </source>
</evidence>
<sequence length="207" mass="23731">MNMKYTVNIYEVSTEKDTKLRAFAAVTFGDCFKVTGITVREGKAGNLYVSMPQYPTGERGEDNKLIYSDVFFPKTTDFSTLLRGEILEAYQNREDGRNEVDLEYGDTGFEYYVQVVNNKDLSCATKAFARLVIDDVFVVNQISVKRSFAGNNFVAMPSQRRMIDGKAEYQDIAYPVTKDFHDTLYGDIMKQYEQNLDKQRTAKEKAR</sequence>
<dbReference type="EMBL" id="ACIO01000812">
    <property type="protein sequence ID" value="EFC95172.1"/>
    <property type="molecule type" value="Genomic_DNA"/>
</dbReference>
<dbReference type="Proteomes" id="UP000004968">
    <property type="component" value="Unassembled WGS sequence"/>
</dbReference>
<accession>D3ASN0</accession>
<dbReference type="GO" id="GO:0030435">
    <property type="term" value="P:sporulation resulting in formation of a cellular spore"/>
    <property type="evidence" value="ECO:0007669"/>
    <property type="project" value="InterPro"/>
</dbReference>
<dbReference type="InterPro" id="IPR007170">
    <property type="entry name" value="SpoVG"/>
</dbReference>
<keyword evidence="3" id="KW-0131">Cell cycle</keyword>
<protein>
    <submittedName>
        <fullName evidence="4">SpoVG</fullName>
    </submittedName>
</protein>
<organism evidence="4 5">
    <name type="scientific">Hungatella hathewayi DSM 13479</name>
    <dbReference type="NCBI Taxonomy" id="566550"/>
    <lineage>
        <taxon>Bacteria</taxon>
        <taxon>Bacillati</taxon>
        <taxon>Bacillota</taxon>
        <taxon>Clostridia</taxon>
        <taxon>Lachnospirales</taxon>
        <taxon>Lachnospiraceae</taxon>
        <taxon>Hungatella</taxon>
    </lineage>
</organism>
<dbReference type="GO" id="GO:0000917">
    <property type="term" value="P:division septum assembly"/>
    <property type="evidence" value="ECO:0007669"/>
    <property type="project" value="UniProtKB-KW"/>
</dbReference>
<dbReference type="HOGENOM" id="CLU_1254587_0_0_9"/>
<evidence type="ECO:0000313" key="5">
    <source>
        <dbReference type="Proteomes" id="UP000004968"/>
    </source>
</evidence>
<dbReference type="Gene3D" id="3.30.1120.40">
    <property type="entry name" value="Stage V sporulation protein G"/>
    <property type="match status" value="2"/>
</dbReference>
<evidence type="ECO:0000313" key="4">
    <source>
        <dbReference type="EMBL" id="EFC95172.1"/>
    </source>
</evidence>
<reference evidence="4 5" key="1">
    <citation type="submission" date="2010-01" db="EMBL/GenBank/DDBJ databases">
        <authorList>
            <person name="Weinstock G."/>
            <person name="Sodergren E."/>
            <person name="Clifton S."/>
            <person name="Fulton L."/>
            <person name="Fulton B."/>
            <person name="Courtney L."/>
            <person name="Fronick C."/>
            <person name="Harrison M."/>
            <person name="Strong C."/>
            <person name="Farmer C."/>
            <person name="Delahaunty K."/>
            <person name="Markovic C."/>
            <person name="Hall O."/>
            <person name="Minx P."/>
            <person name="Tomlinson C."/>
            <person name="Mitreva M."/>
            <person name="Nelson J."/>
            <person name="Hou S."/>
            <person name="Wollam A."/>
            <person name="Pepin K.H."/>
            <person name="Johnson M."/>
            <person name="Bhonagiri V."/>
            <person name="Nash W.E."/>
            <person name="Warren W."/>
            <person name="Chinwalla A."/>
            <person name="Mardis E.R."/>
            <person name="Wilson R.K."/>
        </authorList>
    </citation>
    <scope>NUCLEOTIDE SEQUENCE [LARGE SCALE GENOMIC DNA]</scope>
    <source>
        <strain evidence="4 5">DSM 13479</strain>
    </source>
</reference>
<name>D3ASN0_9FIRM</name>
<dbReference type="InterPro" id="IPR036751">
    <property type="entry name" value="SpoVG_sf"/>
</dbReference>